<accession>A0A4Y9SA23</accession>
<proteinExistence type="predicted"/>
<dbReference type="Proteomes" id="UP000297729">
    <property type="component" value="Unassembled WGS sequence"/>
</dbReference>
<name>A0A4Y9SA23_9BURK</name>
<evidence type="ECO:0000313" key="1">
    <source>
        <dbReference type="EMBL" id="TFW18673.1"/>
    </source>
</evidence>
<protein>
    <submittedName>
        <fullName evidence="1">Uncharacterized protein</fullName>
    </submittedName>
</protein>
<reference evidence="1 2" key="1">
    <citation type="submission" date="2019-03" db="EMBL/GenBank/DDBJ databases">
        <title>Draft Genome Sequence of Duganella callidus sp. nov., a Novel Duganella Species Isolated from Cultivated Soil.</title>
        <authorList>
            <person name="Raths R."/>
            <person name="Peta V."/>
            <person name="Bucking H."/>
        </authorList>
    </citation>
    <scope>NUCLEOTIDE SEQUENCE [LARGE SCALE GENOMIC DNA]</scope>
    <source>
        <strain evidence="1 2">DN04</strain>
    </source>
</reference>
<evidence type="ECO:0000313" key="2">
    <source>
        <dbReference type="Proteomes" id="UP000297729"/>
    </source>
</evidence>
<keyword evidence="2" id="KW-1185">Reference proteome</keyword>
<dbReference type="EMBL" id="SPVG01000180">
    <property type="protein sequence ID" value="TFW18673.1"/>
    <property type="molecule type" value="Genomic_DNA"/>
</dbReference>
<dbReference type="RefSeq" id="WP_135202856.1">
    <property type="nucleotide sequence ID" value="NZ_SPVG01000180.1"/>
</dbReference>
<gene>
    <name evidence="1" type="ORF">E4L98_17660</name>
</gene>
<comment type="caution">
    <text evidence="1">The sequence shown here is derived from an EMBL/GenBank/DDBJ whole genome shotgun (WGS) entry which is preliminary data.</text>
</comment>
<organism evidence="1 2">
    <name type="scientific">Duganella callida</name>
    <dbReference type="NCBI Taxonomy" id="2561932"/>
    <lineage>
        <taxon>Bacteria</taxon>
        <taxon>Pseudomonadati</taxon>
        <taxon>Pseudomonadota</taxon>
        <taxon>Betaproteobacteria</taxon>
        <taxon>Burkholderiales</taxon>
        <taxon>Oxalobacteraceae</taxon>
        <taxon>Telluria group</taxon>
        <taxon>Duganella</taxon>
    </lineage>
</organism>
<sequence>MTTSTTPQLTPQQVAVVDLAQIAKRLADYWEIDKNLQKDVKVWALAIVDALNFAAKLKENENTKTSIYDEKHKAVLAALNLGCVAGVDLDADGKEVLYMYASGIGVVCVHTEFIQPLPQVGRWADDWSGIKRQQWAPAALNPKAMRDLLEDYTKPQKPLRDSGEFHRKAKAVDRFYHYNDYQA</sequence>
<dbReference type="AlphaFoldDB" id="A0A4Y9SA23"/>